<name>A0A9N8MHI2_9FLAO</name>
<gene>
    <name evidence="1" type="ORF">CHRY9390_02593</name>
</gene>
<organism evidence="1 2">
    <name type="scientific">Chryseobacterium aquaeductus</name>
    <dbReference type="NCBI Taxonomy" id="2675056"/>
    <lineage>
        <taxon>Bacteria</taxon>
        <taxon>Pseudomonadati</taxon>
        <taxon>Bacteroidota</taxon>
        <taxon>Flavobacteriia</taxon>
        <taxon>Flavobacteriales</taxon>
        <taxon>Weeksellaceae</taxon>
        <taxon>Chryseobacterium group</taxon>
        <taxon>Chryseobacterium</taxon>
    </lineage>
</organism>
<dbReference type="AlphaFoldDB" id="A0A9N8MHI2"/>
<keyword evidence="2" id="KW-1185">Reference proteome</keyword>
<evidence type="ECO:0000313" key="2">
    <source>
        <dbReference type="Proteomes" id="UP000662618"/>
    </source>
</evidence>
<reference evidence="1" key="1">
    <citation type="submission" date="2020-12" db="EMBL/GenBank/DDBJ databases">
        <authorList>
            <person name="Rodrigo-Torres L."/>
            <person name="Arahal R. D."/>
            <person name="Lucena T."/>
        </authorList>
    </citation>
    <scope>NUCLEOTIDE SEQUENCE</scope>
    <source>
        <strain evidence="1">CECT 9390</strain>
    </source>
</reference>
<sequence>MKTLHRRLLFISILIFNIGCAQNYNWKKLNDGLYIADISKSKNNIVSENDTLSVEMYMFQPNDEIDFIKPINGRPSKFRAKYSNLPKMFDYGKKLNLKRNSEYLIKKFNAKKIPNYNFRLNKISEEKMKEIVNSINKQYGVEFTEIISNKDENGKTIISSLMIKPNNEIDVEKIKKEFQNYISEINILNPNLLIYVYKIKT</sequence>
<dbReference type="EMBL" id="CAJIMS010000001">
    <property type="protein sequence ID" value="CAD7812995.1"/>
    <property type="molecule type" value="Genomic_DNA"/>
</dbReference>
<accession>A0A9N8MHI2</accession>
<comment type="caution">
    <text evidence="1">The sequence shown here is derived from an EMBL/GenBank/DDBJ whole genome shotgun (WGS) entry which is preliminary data.</text>
</comment>
<proteinExistence type="predicted"/>
<protein>
    <submittedName>
        <fullName evidence="1">Uncharacterized protein</fullName>
    </submittedName>
</protein>
<evidence type="ECO:0000313" key="1">
    <source>
        <dbReference type="EMBL" id="CAD7812995.1"/>
    </source>
</evidence>
<dbReference type="Proteomes" id="UP000662618">
    <property type="component" value="Unassembled WGS sequence"/>
</dbReference>
<dbReference type="RefSeq" id="WP_162088842.1">
    <property type="nucleotide sequence ID" value="NZ_CAJIMS010000001.1"/>
</dbReference>